<proteinExistence type="predicted"/>
<name>A0A645HS14_9ZZZZ</name>
<organism evidence="1">
    <name type="scientific">bioreactor metagenome</name>
    <dbReference type="NCBI Taxonomy" id="1076179"/>
    <lineage>
        <taxon>unclassified sequences</taxon>
        <taxon>metagenomes</taxon>
        <taxon>ecological metagenomes</taxon>
    </lineage>
</organism>
<evidence type="ECO:0000313" key="1">
    <source>
        <dbReference type="EMBL" id="MPN41386.1"/>
    </source>
</evidence>
<sequence length="146" mass="16272">MDELGENEINLTDSDARTVKFGAHQGTDVGYNVQAVVDAKNKLITTFEASNFSADQGQLYNMASKAKEIYDVEKLEALADKGYFDSSDISKCDDADIVTYVSKPVYSNQIGDSRYFTHKFKYNKDSDTYTCPEGKTLFLITKKADA</sequence>
<dbReference type="PANTHER" id="PTHR33408">
    <property type="entry name" value="TRANSPOSASE"/>
    <property type="match status" value="1"/>
</dbReference>
<protein>
    <recommendedName>
        <fullName evidence="2">Transposase IS4-like domain-containing protein</fullName>
    </recommendedName>
</protein>
<reference evidence="1" key="1">
    <citation type="submission" date="2019-08" db="EMBL/GenBank/DDBJ databases">
        <authorList>
            <person name="Kucharzyk K."/>
            <person name="Murdoch R.W."/>
            <person name="Higgins S."/>
            <person name="Loffler F."/>
        </authorList>
    </citation>
    <scope>NUCLEOTIDE SEQUENCE</scope>
</reference>
<gene>
    <name evidence="1" type="ORF">SDC9_188932</name>
</gene>
<accession>A0A645HS14</accession>
<evidence type="ECO:0008006" key="2">
    <source>
        <dbReference type="Google" id="ProtNLM"/>
    </source>
</evidence>
<dbReference type="PANTHER" id="PTHR33408:SF4">
    <property type="entry name" value="TRANSPOSASE DDE DOMAIN-CONTAINING PROTEIN"/>
    <property type="match status" value="1"/>
</dbReference>
<comment type="caution">
    <text evidence="1">The sequence shown here is derived from an EMBL/GenBank/DDBJ whole genome shotgun (WGS) entry which is preliminary data.</text>
</comment>
<dbReference type="AlphaFoldDB" id="A0A645HS14"/>
<dbReference type="EMBL" id="VSSQ01098381">
    <property type="protein sequence ID" value="MPN41386.1"/>
    <property type="molecule type" value="Genomic_DNA"/>
</dbReference>